<dbReference type="EMBL" id="CM043808">
    <property type="protein sequence ID" value="KAI4801686.1"/>
    <property type="molecule type" value="Genomic_DNA"/>
</dbReference>
<keyword evidence="2" id="KW-1185">Reference proteome</keyword>
<accession>A0ACB9VQ57</accession>
<organism evidence="1 2">
    <name type="scientific">Chaenocephalus aceratus</name>
    <name type="common">Blackfin icefish</name>
    <name type="synonym">Chaenichthys aceratus</name>
    <dbReference type="NCBI Taxonomy" id="36190"/>
    <lineage>
        <taxon>Eukaryota</taxon>
        <taxon>Metazoa</taxon>
        <taxon>Chordata</taxon>
        <taxon>Craniata</taxon>
        <taxon>Vertebrata</taxon>
        <taxon>Euteleostomi</taxon>
        <taxon>Actinopterygii</taxon>
        <taxon>Neopterygii</taxon>
        <taxon>Teleostei</taxon>
        <taxon>Neoteleostei</taxon>
        <taxon>Acanthomorphata</taxon>
        <taxon>Eupercaria</taxon>
        <taxon>Perciformes</taxon>
        <taxon>Notothenioidei</taxon>
        <taxon>Channichthyidae</taxon>
        <taxon>Chaenocephalus</taxon>
    </lineage>
</organism>
<evidence type="ECO:0000313" key="2">
    <source>
        <dbReference type="Proteomes" id="UP001057452"/>
    </source>
</evidence>
<reference evidence="1" key="1">
    <citation type="submission" date="2022-05" db="EMBL/GenBank/DDBJ databases">
        <title>Chromosome-level genome of Chaenocephalus aceratus.</title>
        <authorList>
            <person name="Park H."/>
        </authorList>
    </citation>
    <scope>NUCLEOTIDE SEQUENCE</scope>
    <source>
        <strain evidence="1">KU_202001</strain>
    </source>
</reference>
<sequence length="652" mass="74683">MFRGEIFAYPLFLQTQFHCTDIACKYWPYLEKVTKTMPELRPLLSVQPFFSVMHAKAHSTKCEIVWSGRNLEGAGSTAGEEVEMTIKMFEGETQKMKDSCEELGCPEDKVQQWVNDVRDWATNDNTSGDNQSLQRSIEQLFLWLCQKKACLYRQTDSNKIWQLCRKRLREEKTKLLAAIRQYNTGQPPEGEIQEEEVERRLSAEQQTTDSLIWPWEVQSDESVSILAQKKVFDAYMGKKRLVEERAIIVLDAAFEENDPVKCQPEKQAMLVDPHPVATSSSTSFLEVEPSTDVGHADAHPFPQLPETPKTTQITAAPISNPTRRGRPKTLVHIRAKSIQCELVPLPPLTLLRPFGESTVKEHIVAEETEFPMVMEEESDCDSSDDSDMTGEPDSVDPEWFPPEDIEEEDDYMEELLPGASPQHQKYVVDEENLFTICRVCCVRGATKFISAKSGTMITVEQYCRFCDTTSSWTSQPKEGLIAEGNISLSCAILYAGAVPHKVIRVLNFWGVQTYSKETYFYHQKQYLHGAVRRVWEKQHSVNLSQLHKHSSFAGDARCDSMGHSAKYGSNSLQDTHLQKKLAKFALVAEWMRSYVRELQTELYQMVRTGTTFEPEKAPPPLSSLYQHPSKQEVIERHKELHRYKEKMDKRLT</sequence>
<gene>
    <name evidence="1" type="ORF">KUCAC02_019564</name>
</gene>
<proteinExistence type="predicted"/>
<name>A0ACB9VQ57_CHAAC</name>
<comment type="caution">
    <text evidence="1">The sequence shown here is derived from an EMBL/GenBank/DDBJ whole genome shotgun (WGS) entry which is preliminary data.</text>
</comment>
<evidence type="ECO:0000313" key="1">
    <source>
        <dbReference type="EMBL" id="KAI4801686.1"/>
    </source>
</evidence>
<dbReference type="Proteomes" id="UP001057452">
    <property type="component" value="Chromosome 24"/>
</dbReference>
<protein>
    <submittedName>
        <fullName evidence="1">Uncharacterized protein</fullName>
    </submittedName>
</protein>